<organism evidence="2">
    <name type="scientific">Chrysotila carterae</name>
    <name type="common">Marine alga</name>
    <name type="synonym">Syracosphaera carterae</name>
    <dbReference type="NCBI Taxonomy" id="13221"/>
    <lineage>
        <taxon>Eukaryota</taxon>
        <taxon>Haptista</taxon>
        <taxon>Haptophyta</taxon>
        <taxon>Prymnesiophyceae</taxon>
        <taxon>Isochrysidales</taxon>
        <taxon>Isochrysidaceae</taxon>
        <taxon>Chrysotila</taxon>
    </lineage>
</organism>
<dbReference type="AlphaFoldDB" id="A0A7S4BA51"/>
<feature type="region of interest" description="Disordered" evidence="1">
    <location>
        <begin position="158"/>
        <end position="188"/>
    </location>
</feature>
<feature type="compositionally biased region" description="Low complexity" evidence="1">
    <location>
        <begin position="70"/>
        <end position="96"/>
    </location>
</feature>
<name>A0A7S4BA51_CHRCT</name>
<sequence length="208" mass="21812">MATSDSLTHISRPNDRSRRGVRSVFICPGCHYQLQAVLVDENTTVRCECETEFVVQLPPLKAKGKSKMQLSPSSNSLANRSSRSNPNGSDSDSYASLPSLSSVQSMQASACSSASSVMVTAPSVVSVDSFSLSEPYSMHAGDAFGATEESISEAGEAELGGQVTAEHAHTADDADADAHEDDPEEATGFSTFINALGFGRSSHTRSAG</sequence>
<evidence type="ECO:0000256" key="1">
    <source>
        <dbReference type="SAM" id="MobiDB-lite"/>
    </source>
</evidence>
<evidence type="ECO:0000313" key="2">
    <source>
        <dbReference type="EMBL" id="CAE0759169.1"/>
    </source>
</evidence>
<feature type="compositionally biased region" description="Acidic residues" evidence="1">
    <location>
        <begin position="173"/>
        <end position="185"/>
    </location>
</feature>
<protein>
    <submittedName>
        <fullName evidence="2">Uncharacterized protein</fullName>
    </submittedName>
</protein>
<proteinExistence type="predicted"/>
<accession>A0A7S4BA51</accession>
<dbReference type="EMBL" id="HBIZ01018797">
    <property type="protein sequence ID" value="CAE0759169.1"/>
    <property type="molecule type" value="Transcribed_RNA"/>
</dbReference>
<reference evidence="2" key="1">
    <citation type="submission" date="2021-01" db="EMBL/GenBank/DDBJ databases">
        <authorList>
            <person name="Corre E."/>
            <person name="Pelletier E."/>
            <person name="Niang G."/>
            <person name="Scheremetjew M."/>
            <person name="Finn R."/>
            <person name="Kale V."/>
            <person name="Holt S."/>
            <person name="Cochrane G."/>
            <person name="Meng A."/>
            <person name="Brown T."/>
            <person name="Cohen L."/>
        </authorList>
    </citation>
    <scope>NUCLEOTIDE SEQUENCE</scope>
    <source>
        <strain evidence="2">CCMP645</strain>
    </source>
</reference>
<gene>
    <name evidence="2" type="ORF">PCAR00345_LOCUS11763</name>
</gene>
<feature type="region of interest" description="Disordered" evidence="1">
    <location>
        <begin position="64"/>
        <end position="96"/>
    </location>
</feature>